<dbReference type="GO" id="GO:0102559">
    <property type="term" value="F:peptide chain release factor N(5)-glutamine methyltransferase activity"/>
    <property type="evidence" value="ECO:0007669"/>
    <property type="project" value="UniProtKB-EC"/>
</dbReference>
<keyword evidence="2 5" id="KW-0489">Methyltransferase</keyword>
<comment type="caution">
    <text evidence="5">The sequence shown here is derived from an EMBL/GenBank/DDBJ whole genome shotgun (WGS) entry which is preliminary data.</text>
</comment>
<evidence type="ECO:0000313" key="5">
    <source>
        <dbReference type="EMBL" id="KAK3671449.1"/>
    </source>
</evidence>
<keyword evidence="6" id="KW-1185">Reference proteome</keyword>
<dbReference type="GO" id="GO:0035657">
    <property type="term" value="C:eRF1 methyltransferase complex"/>
    <property type="evidence" value="ECO:0007669"/>
    <property type="project" value="TreeGrafter"/>
</dbReference>
<dbReference type="GO" id="GO:0032259">
    <property type="term" value="P:methylation"/>
    <property type="evidence" value="ECO:0007669"/>
    <property type="project" value="UniProtKB-KW"/>
</dbReference>
<dbReference type="EMBL" id="JAUTXT010000043">
    <property type="protein sequence ID" value="KAK3671449.1"/>
    <property type="molecule type" value="Genomic_DNA"/>
</dbReference>
<proteinExistence type="inferred from homology"/>
<keyword evidence="4" id="KW-0949">S-adenosyl-L-methionine</keyword>
<dbReference type="InterPro" id="IPR029063">
    <property type="entry name" value="SAM-dependent_MTases_sf"/>
</dbReference>
<name>A0AAE0TPL7_9PEZI</name>
<gene>
    <name evidence="5" type="primary">MTQ2</name>
    <name evidence="5" type="ORF">LTR78_008727</name>
</gene>
<dbReference type="Proteomes" id="UP001274830">
    <property type="component" value="Unassembled WGS sequence"/>
</dbReference>
<dbReference type="RefSeq" id="XP_064696971.1">
    <property type="nucleotide sequence ID" value="XM_064835036.1"/>
</dbReference>
<comment type="similarity">
    <text evidence="1">Belongs to the eukaryotic/archaeal PrmC-related family.</text>
</comment>
<dbReference type="EC" id="2.1.1.297" evidence="5"/>
<dbReference type="Gene3D" id="3.40.50.150">
    <property type="entry name" value="Vaccinia Virus protein VP39"/>
    <property type="match status" value="1"/>
</dbReference>
<dbReference type="SUPFAM" id="SSF53335">
    <property type="entry name" value="S-adenosyl-L-methionine-dependent methyltransferases"/>
    <property type="match status" value="1"/>
</dbReference>
<sequence>MLPTPSTSHVNYDQIYEPAEDSYLLLDTLSSASESTFLKFRFPFTTPSPLVLEVGVGSGVVLAFATANAKHIFGRSDILALGTDANEHACRAAAHTVRGAATEHTRSVKPAGIFGDCVVGDLATSLRQQNVDVLIFNPPYVPTETLPSLSSATQDKFEQDSHLLSLSYAGGHDGMETTNRLLADLPTVLSERGVAYILLCNQNRPEVVIAGILARPGGWRAKIVGSSGKTGGWEKLCVIRIWRP</sequence>
<keyword evidence="3 5" id="KW-0808">Transferase</keyword>
<evidence type="ECO:0000256" key="2">
    <source>
        <dbReference type="ARBA" id="ARBA00022603"/>
    </source>
</evidence>
<accession>A0AAE0TPL7</accession>
<evidence type="ECO:0000313" key="6">
    <source>
        <dbReference type="Proteomes" id="UP001274830"/>
    </source>
</evidence>
<evidence type="ECO:0000256" key="3">
    <source>
        <dbReference type="ARBA" id="ARBA00022679"/>
    </source>
</evidence>
<evidence type="ECO:0000256" key="4">
    <source>
        <dbReference type="ARBA" id="ARBA00022691"/>
    </source>
</evidence>
<reference evidence="5" key="1">
    <citation type="submission" date="2023-07" db="EMBL/GenBank/DDBJ databases">
        <title>Black Yeasts Isolated from many extreme environments.</title>
        <authorList>
            <person name="Coleine C."/>
            <person name="Stajich J.E."/>
            <person name="Selbmann L."/>
        </authorList>
    </citation>
    <scope>NUCLEOTIDE SEQUENCE</scope>
    <source>
        <strain evidence="5">CCFEE 5485</strain>
    </source>
</reference>
<dbReference type="AlphaFoldDB" id="A0AAE0TPL7"/>
<dbReference type="GO" id="GO:0003676">
    <property type="term" value="F:nucleic acid binding"/>
    <property type="evidence" value="ECO:0007669"/>
    <property type="project" value="InterPro"/>
</dbReference>
<evidence type="ECO:0000256" key="1">
    <source>
        <dbReference type="ARBA" id="ARBA00006149"/>
    </source>
</evidence>
<dbReference type="InterPro" id="IPR002052">
    <property type="entry name" value="DNA_methylase_N6_adenine_CS"/>
</dbReference>
<dbReference type="GeneID" id="89959568"/>
<organism evidence="5 6">
    <name type="scientific">Recurvomyces mirabilis</name>
    <dbReference type="NCBI Taxonomy" id="574656"/>
    <lineage>
        <taxon>Eukaryota</taxon>
        <taxon>Fungi</taxon>
        <taxon>Dikarya</taxon>
        <taxon>Ascomycota</taxon>
        <taxon>Pezizomycotina</taxon>
        <taxon>Dothideomycetes</taxon>
        <taxon>Dothideomycetidae</taxon>
        <taxon>Mycosphaerellales</taxon>
        <taxon>Teratosphaeriaceae</taxon>
        <taxon>Recurvomyces</taxon>
    </lineage>
</organism>
<dbReference type="PROSITE" id="PS00092">
    <property type="entry name" value="N6_MTASE"/>
    <property type="match status" value="1"/>
</dbReference>
<protein>
    <submittedName>
        <fullName evidence="5">S-adenosylmethionine-dependent methyltransferase</fullName>
        <ecNumber evidence="5">2.1.1.297</ecNumber>
    </submittedName>
</protein>
<dbReference type="InterPro" id="IPR052190">
    <property type="entry name" value="Euk-Arch_PrmC-MTase"/>
</dbReference>
<dbReference type="PANTHER" id="PTHR45875">
    <property type="entry name" value="METHYLTRANSFERASE N6AMT1"/>
    <property type="match status" value="1"/>
</dbReference>
<dbReference type="PANTHER" id="PTHR45875:SF1">
    <property type="entry name" value="METHYLTRANSFERASE N6AMT1"/>
    <property type="match status" value="1"/>
</dbReference>